<protein>
    <submittedName>
        <fullName evidence="4">Response regulator</fullName>
    </submittedName>
</protein>
<organism evidence="4 5">
    <name type="scientific">Adonisia turfae CCMR0081</name>
    <dbReference type="NCBI Taxonomy" id="2292702"/>
    <lineage>
        <taxon>Bacteria</taxon>
        <taxon>Bacillati</taxon>
        <taxon>Cyanobacteriota</taxon>
        <taxon>Adonisia</taxon>
        <taxon>Adonisia turfae</taxon>
    </lineage>
</organism>
<sequence>MRAEVAIPNVIVSELDKKIQFVKQKHLTGILAIESDMIHQWRLYFLAGQLVWANTRTHAKRRWCRQLLQHRPELLKNGLSAYPADWTYSRLARLVICKKFNRQVFSHIVSGCISEALFDLQQQGTLSFQQTGKGLKYRIKSQKACDFSYINLQTIGIWAQAKHRWHQWEEAGLTAIGPNDALVIQDLASLEDLASPRLFKLLSALANRQQTLRDIALKANQPLQPFVMSILPHIHNQSLRLKSVEDKIPRSVIAHQEDVVFKIAQAIIPKDARIVYVDDSLANSQTMATIVEAAGFRYSNISDPLEVLKQLVKLKPKVIFLQLTMPVVNGYELCAQIRRISGFKDTPIVMVGSENSLAERMRAKMVGASEFVSKPIKPKNVLKSLIELNMI</sequence>
<evidence type="ECO:0000256" key="1">
    <source>
        <dbReference type="ARBA" id="ARBA00022553"/>
    </source>
</evidence>
<feature type="domain" description="Response regulatory" evidence="3">
    <location>
        <begin position="273"/>
        <end position="389"/>
    </location>
</feature>
<dbReference type="Proteomes" id="UP000481033">
    <property type="component" value="Unassembled WGS sequence"/>
</dbReference>
<dbReference type="Gene3D" id="3.40.50.2300">
    <property type="match status" value="1"/>
</dbReference>
<evidence type="ECO:0000313" key="5">
    <source>
        <dbReference type="Proteomes" id="UP000481033"/>
    </source>
</evidence>
<dbReference type="RefSeq" id="WP_163671424.1">
    <property type="nucleotide sequence ID" value="NZ_QXHD01000004.1"/>
</dbReference>
<dbReference type="EMBL" id="QXHD01000004">
    <property type="protein sequence ID" value="NEZ57308.1"/>
    <property type="molecule type" value="Genomic_DNA"/>
</dbReference>
<dbReference type="PROSITE" id="PS50110">
    <property type="entry name" value="RESPONSE_REGULATORY"/>
    <property type="match status" value="1"/>
</dbReference>
<comment type="caution">
    <text evidence="4">The sequence shown here is derived from an EMBL/GenBank/DDBJ whole genome shotgun (WGS) entry which is preliminary data.</text>
</comment>
<evidence type="ECO:0000313" key="4">
    <source>
        <dbReference type="EMBL" id="NEZ57308.1"/>
    </source>
</evidence>
<dbReference type="SUPFAM" id="SSF52172">
    <property type="entry name" value="CheY-like"/>
    <property type="match status" value="1"/>
</dbReference>
<name>A0A6M0RM49_9CYAN</name>
<dbReference type="InterPro" id="IPR001789">
    <property type="entry name" value="Sig_transdc_resp-reg_receiver"/>
</dbReference>
<proteinExistence type="predicted"/>
<keyword evidence="5" id="KW-1185">Reference proteome</keyword>
<gene>
    <name evidence="4" type="ORF">DXZ20_16845</name>
</gene>
<accession>A0A6M0RM49</accession>
<dbReference type="Pfam" id="PF00072">
    <property type="entry name" value="Response_reg"/>
    <property type="match status" value="1"/>
</dbReference>
<evidence type="ECO:0000259" key="3">
    <source>
        <dbReference type="PROSITE" id="PS50110"/>
    </source>
</evidence>
<dbReference type="InterPro" id="IPR050595">
    <property type="entry name" value="Bact_response_regulator"/>
</dbReference>
<comment type="caution">
    <text evidence="2">Lacks conserved residue(s) required for the propagation of feature annotation.</text>
</comment>
<dbReference type="PANTHER" id="PTHR44591:SF23">
    <property type="entry name" value="CHEY SUBFAMILY"/>
    <property type="match status" value="1"/>
</dbReference>
<evidence type="ECO:0000256" key="2">
    <source>
        <dbReference type="PROSITE-ProRule" id="PRU00169"/>
    </source>
</evidence>
<keyword evidence="1" id="KW-0597">Phosphoprotein</keyword>
<dbReference type="SMART" id="SM00448">
    <property type="entry name" value="REC"/>
    <property type="match status" value="1"/>
</dbReference>
<dbReference type="GO" id="GO:0000160">
    <property type="term" value="P:phosphorelay signal transduction system"/>
    <property type="evidence" value="ECO:0007669"/>
    <property type="project" value="InterPro"/>
</dbReference>
<dbReference type="AlphaFoldDB" id="A0A6M0RM49"/>
<dbReference type="PANTHER" id="PTHR44591">
    <property type="entry name" value="STRESS RESPONSE REGULATOR PROTEIN 1"/>
    <property type="match status" value="1"/>
</dbReference>
<dbReference type="InterPro" id="IPR011006">
    <property type="entry name" value="CheY-like_superfamily"/>
</dbReference>
<reference evidence="4 5" key="1">
    <citation type="journal article" date="2020" name="Microb. Ecol.">
        <title>Ecogenomics of the Marine Benthic Filamentous Cyanobacterium Adonisia.</title>
        <authorList>
            <person name="Walter J.M."/>
            <person name="Coutinho F.H."/>
            <person name="Leomil L."/>
            <person name="Hargreaves P.I."/>
            <person name="Campeao M.E."/>
            <person name="Vieira V.V."/>
            <person name="Silva B.S."/>
            <person name="Fistarol G.O."/>
            <person name="Salomon P.S."/>
            <person name="Sawabe T."/>
            <person name="Mino S."/>
            <person name="Hosokawa M."/>
            <person name="Miyashita H."/>
            <person name="Maruyama F."/>
            <person name="van Verk M.C."/>
            <person name="Dutilh B.E."/>
            <person name="Thompson C.C."/>
            <person name="Thompson F.L."/>
        </authorList>
    </citation>
    <scope>NUCLEOTIDE SEQUENCE [LARGE SCALE GENOMIC DNA]</scope>
    <source>
        <strain evidence="4 5">CCMR0081</strain>
    </source>
</reference>